<reference evidence="4" key="1">
    <citation type="journal article" date="2012" name="Nat. Genet.">
        <title>Whole-genome sequence of Schistosoma haematobium.</title>
        <authorList>
            <person name="Young N.D."/>
            <person name="Jex A.R."/>
            <person name="Li B."/>
            <person name="Liu S."/>
            <person name="Yang L."/>
            <person name="Xiong Z."/>
            <person name="Li Y."/>
            <person name="Cantacessi C."/>
            <person name="Hall R.S."/>
            <person name="Xu X."/>
            <person name="Chen F."/>
            <person name="Wu X."/>
            <person name="Zerlotini A."/>
            <person name="Oliveira G."/>
            <person name="Hofmann A."/>
            <person name="Zhang G."/>
            <person name="Fang X."/>
            <person name="Kang Y."/>
            <person name="Campbell B.E."/>
            <person name="Loukas A."/>
            <person name="Ranganathan S."/>
            <person name="Rollinson D."/>
            <person name="Rinaldi G."/>
            <person name="Brindley P.J."/>
            <person name="Yang H."/>
            <person name="Wang J."/>
            <person name="Wang J."/>
            <person name="Gasser R.B."/>
        </authorList>
    </citation>
    <scope>NUCLEOTIDE SEQUENCE</scope>
</reference>
<dbReference type="RefSeq" id="XP_051064049.1">
    <property type="nucleotide sequence ID" value="XM_051212691.1"/>
</dbReference>
<evidence type="ECO:0000256" key="1">
    <source>
        <dbReference type="ARBA" id="ARBA00023125"/>
    </source>
</evidence>
<gene>
    <name evidence="4" type="ORF">MS3_00004725</name>
</gene>
<dbReference type="PROSITE" id="PS50935">
    <property type="entry name" value="SSB"/>
    <property type="match status" value="1"/>
</dbReference>
<dbReference type="AlphaFoldDB" id="A0A922IGQ9"/>
<organism evidence="4 5">
    <name type="scientific">Schistosoma haematobium</name>
    <name type="common">Blood fluke</name>
    <dbReference type="NCBI Taxonomy" id="6185"/>
    <lineage>
        <taxon>Eukaryota</taxon>
        <taxon>Metazoa</taxon>
        <taxon>Spiralia</taxon>
        <taxon>Lophotrochozoa</taxon>
        <taxon>Platyhelminthes</taxon>
        <taxon>Trematoda</taxon>
        <taxon>Digenea</taxon>
        <taxon>Strigeidida</taxon>
        <taxon>Schistosomatoidea</taxon>
        <taxon>Schistosomatidae</taxon>
        <taxon>Schistosoma</taxon>
    </lineage>
</organism>
<name>A0A922IGQ9_SCHHA</name>
<evidence type="ECO:0000256" key="3">
    <source>
        <dbReference type="SAM" id="SignalP"/>
    </source>
</evidence>
<dbReference type="InterPro" id="IPR000424">
    <property type="entry name" value="Primosome_PriB/ssb"/>
</dbReference>
<keyword evidence="3" id="KW-0732">Signal</keyword>
<dbReference type="GeneID" id="24594721"/>
<evidence type="ECO:0000313" key="4">
    <source>
        <dbReference type="EMBL" id="KAH9578564.1"/>
    </source>
</evidence>
<reference evidence="4" key="2">
    <citation type="journal article" date="2019" name="Gigascience">
        <title>High-quality Schistosoma haematobium genome achieved by single-molecule and long-range sequencing.</title>
        <authorList>
            <person name="Stroehlein A.J."/>
            <person name="Korhonen P.K."/>
            <person name="Chong T.M."/>
            <person name="Lim Y.L."/>
            <person name="Chan K.G."/>
            <person name="Webster B."/>
            <person name="Rollinson D."/>
            <person name="Brindley P.J."/>
            <person name="Gasser R.B."/>
            <person name="Young N.D."/>
        </authorList>
    </citation>
    <scope>NUCLEOTIDE SEQUENCE</scope>
</reference>
<feature type="chain" id="PRO_5037365140" description="Single-stranded DNA-binding protein, mitochondrial" evidence="3">
    <location>
        <begin position="20"/>
        <end position="180"/>
    </location>
</feature>
<proteinExistence type="predicted"/>
<comment type="caution">
    <text evidence="4">The sequence shown here is derived from an EMBL/GenBank/DDBJ whole genome shotgun (WGS) entry which is preliminary data.</text>
</comment>
<sequence>MRLVAFVNFLLMIWNNTMNISQKFSRLFKTLGKLSYRQVNTLSDDINQVVLLGKVTFLHLGESANGKNVYASIGLVTKNNYMTTNGYSSTLAFHNVFVFKQSFVDKVKHLTKGDRLCVIGQLNSYSNPNGYWRSSVTAEIVSPLIGLSSVDTNDDIQAEKVEEDEEILTDEMNDKFDAEK</sequence>
<reference evidence="4" key="4">
    <citation type="journal article" date="2022" name="PLoS Pathog.">
        <title>Chromosome-level genome of Schistosoma haematobium underpins genome-wide explorations of molecular variation.</title>
        <authorList>
            <person name="Stroehlein A.J."/>
            <person name="Korhonen P.K."/>
            <person name="Lee V.V."/>
            <person name="Ralph S.A."/>
            <person name="Mentink-Kane M."/>
            <person name="You H."/>
            <person name="McManus D.P."/>
            <person name="Tchuente L.T."/>
            <person name="Stothard J.R."/>
            <person name="Kaur P."/>
            <person name="Dudchenko O."/>
            <person name="Aiden E.L."/>
            <person name="Yang B."/>
            <person name="Yang H."/>
            <person name="Emery A.M."/>
            <person name="Webster B.L."/>
            <person name="Brindley P.J."/>
            <person name="Rollinson D."/>
            <person name="Chang B.C.H."/>
            <person name="Gasser R.B."/>
            <person name="Young N.D."/>
        </authorList>
    </citation>
    <scope>NUCLEOTIDE SEQUENCE</scope>
</reference>
<protein>
    <recommendedName>
        <fullName evidence="6">Single-stranded DNA-binding protein, mitochondrial</fullName>
    </recommendedName>
</protein>
<evidence type="ECO:0000256" key="2">
    <source>
        <dbReference type="PROSITE-ProRule" id="PRU00252"/>
    </source>
</evidence>
<dbReference type="CTD" id="24594721"/>
<evidence type="ECO:0008006" key="6">
    <source>
        <dbReference type="Google" id="ProtNLM"/>
    </source>
</evidence>
<keyword evidence="1 2" id="KW-0238">DNA-binding</keyword>
<keyword evidence="5" id="KW-1185">Reference proteome</keyword>
<dbReference type="SUPFAM" id="SSF50249">
    <property type="entry name" value="Nucleic acid-binding proteins"/>
    <property type="match status" value="1"/>
</dbReference>
<feature type="signal peptide" evidence="3">
    <location>
        <begin position="1"/>
        <end position="19"/>
    </location>
</feature>
<dbReference type="GO" id="GO:0003697">
    <property type="term" value="F:single-stranded DNA binding"/>
    <property type="evidence" value="ECO:0007669"/>
    <property type="project" value="InterPro"/>
</dbReference>
<reference evidence="4" key="3">
    <citation type="submission" date="2021-06" db="EMBL/GenBank/DDBJ databases">
        <title>Chromosome-level genome assembly for S. haematobium.</title>
        <authorList>
            <person name="Stroehlein A.J."/>
        </authorList>
    </citation>
    <scope>NUCLEOTIDE SEQUENCE</scope>
</reference>
<accession>A0A922IGQ9</accession>
<dbReference type="EMBL" id="AMPZ03000066">
    <property type="protein sequence ID" value="KAH9578564.1"/>
    <property type="molecule type" value="Genomic_DNA"/>
</dbReference>
<evidence type="ECO:0000313" key="5">
    <source>
        <dbReference type="Proteomes" id="UP000471633"/>
    </source>
</evidence>
<dbReference type="InterPro" id="IPR012340">
    <property type="entry name" value="NA-bd_OB-fold"/>
</dbReference>
<dbReference type="Pfam" id="PF00436">
    <property type="entry name" value="SSB"/>
    <property type="match status" value="1"/>
</dbReference>
<dbReference type="Proteomes" id="UP000471633">
    <property type="component" value="Unassembled WGS sequence"/>
</dbReference>
<dbReference type="Gene3D" id="2.40.50.140">
    <property type="entry name" value="Nucleic acid-binding proteins"/>
    <property type="match status" value="1"/>
</dbReference>